<evidence type="ECO:0000256" key="7">
    <source>
        <dbReference type="ARBA" id="ARBA00022676"/>
    </source>
</evidence>
<keyword evidence="14 19" id="KW-0472">Membrane</keyword>
<reference evidence="20" key="1">
    <citation type="submission" date="2020-08" db="EMBL/GenBank/DDBJ databases">
        <title>Genome sequencing and assembly of the red palm weevil Rhynchophorus ferrugineus.</title>
        <authorList>
            <person name="Dias G.B."/>
            <person name="Bergman C.M."/>
            <person name="Manee M."/>
        </authorList>
    </citation>
    <scope>NUCLEOTIDE SEQUENCE</scope>
    <source>
        <strain evidence="20">AA-2017</strain>
        <tissue evidence="20">Whole larva</tissue>
    </source>
</reference>
<feature type="transmembrane region" description="Helical" evidence="19">
    <location>
        <begin position="358"/>
        <end position="376"/>
    </location>
</feature>
<dbReference type="OrthoDB" id="6474464at2759"/>
<proteinExistence type="inferred from homology"/>
<dbReference type="GO" id="GO:0003975">
    <property type="term" value="F:UDP-N-acetylglucosamine-dolichyl-phosphate N-acetylglucosaminephosphotransferase activity"/>
    <property type="evidence" value="ECO:0007669"/>
    <property type="project" value="UniProtKB-EC"/>
</dbReference>
<keyword evidence="7" id="KW-0328">Glycosyltransferase</keyword>
<evidence type="ECO:0000256" key="9">
    <source>
        <dbReference type="ARBA" id="ARBA00022692"/>
    </source>
</evidence>
<evidence type="ECO:0000256" key="18">
    <source>
        <dbReference type="ARBA" id="ARBA00045078"/>
    </source>
</evidence>
<evidence type="ECO:0000256" key="6">
    <source>
        <dbReference type="ARBA" id="ARBA00017659"/>
    </source>
</evidence>
<name>A0A834M6M0_RHYFE</name>
<evidence type="ECO:0000256" key="15">
    <source>
        <dbReference type="ARBA" id="ARBA00029567"/>
    </source>
</evidence>
<comment type="similarity">
    <text evidence="4">Belongs to the glycosyltransferase 4 family.</text>
</comment>
<dbReference type="Pfam" id="PF00953">
    <property type="entry name" value="Glycos_transf_4"/>
    <property type="match status" value="1"/>
</dbReference>
<evidence type="ECO:0000313" key="21">
    <source>
        <dbReference type="Proteomes" id="UP000625711"/>
    </source>
</evidence>
<evidence type="ECO:0000256" key="10">
    <source>
        <dbReference type="ARBA" id="ARBA00022723"/>
    </source>
</evidence>
<keyword evidence="10" id="KW-0479">Metal-binding</keyword>
<evidence type="ECO:0000256" key="11">
    <source>
        <dbReference type="ARBA" id="ARBA00022824"/>
    </source>
</evidence>
<comment type="function">
    <text evidence="17">UDP-N-acetylglucosamine--dolichyl-phosphate N-acetylglucosaminephosphotransferase that operates in the biosynthetic pathway of dolichol-linked oligosaccharides, the glycan precursors employed in protein asparagine (N)-glycosylation. The assembly of dolichol-linked oligosaccharides begins on the cytosolic side of the endoplasmic reticulum membrane and finishes in its lumen. The sequential addition of sugars to dolichol pyrophosphate produces dolichol-linked oligosaccharides containing fourteen sugars, including two GlcNAcs, nine mannoses and three glucoses. Once assembled, the oligosaccharide is transferred from the lipid to nascent proteins by oligosaccharyltransferases. Catalyzes the initial step of dolichol-linked oligosaccharide biosynthesis, transfering GlcNAc-1-P from cytosolic UDP-GlcNAc onto the carrier lipid dolichyl phosphate (P-dolichol), yielding GlcNAc-P-P-dolichol embedded in the cytoplasmic leaflet of the endoplasmic reticulum membrane.</text>
</comment>
<gene>
    <name evidence="20" type="ORF">GWI33_013464</name>
</gene>
<evidence type="ECO:0000256" key="1">
    <source>
        <dbReference type="ARBA" id="ARBA00001946"/>
    </source>
</evidence>
<sequence>MAVDVDVDDTVILSKMLFPLLINFFMAVICYIITVRLIPRLKEKFIKANLFGIDFSKTTSDKVPESLGVVTGCTFLITMFLFIPVPFGNNLLEKGTFPQDEFVKFIAALLSICCMLLLGFADDVLDVPWRHKLLLPTVASLPLLMVYYVSFNTTTIIVPKPLRDILGTSVDIGLIYYVYMGMLAVFCTNAINILAGVNGLEVGQSVVIGISIIIFNLIELSGNLWKAHQFSLYFMMPYIAASLALLKHNWYPSSVFVGDTFCYFSGMTFAVVGILGHFSKTTLLFFIPQIFNFLYSAPQLFKLIPCPRHRLPKFNSKIDKIGCSTTIFKYSELNTLGKLVFKLFKSFRLIQWEEKGDVIVTNNFTLINLVLIYFGPLHEAKLASFLICIQIVCSVVAFIIRYPFAWVFYDV</sequence>
<dbReference type="GO" id="GO:0016757">
    <property type="term" value="F:glycosyltransferase activity"/>
    <property type="evidence" value="ECO:0007669"/>
    <property type="project" value="UniProtKB-KW"/>
</dbReference>
<comment type="catalytic activity">
    <reaction evidence="18">
        <text>a di-trans,poly-cis-dolichyl phosphate + UDP-N-acetyl-alpha-D-glucosamine = an N-acetyl-alpha-D-glucosaminyl-diphospho-di-trans,poly-cis-dolichol + UMP</text>
        <dbReference type="Rhea" id="RHEA:13289"/>
        <dbReference type="Rhea" id="RHEA-COMP:19498"/>
        <dbReference type="Rhea" id="RHEA-COMP:19507"/>
        <dbReference type="ChEBI" id="CHEBI:57683"/>
        <dbReference type="ChEBI" id="CHEBI:57705"/>
        <dbReference type="ChEBI" id="CHEBI:57865"/>
        <dbReference type="ChEBI" id="CHEBI:58427"/>
        <dbReference type="EC" id="2.7.8.15"/>
    </reaction>
    <physiologicalReaction direction="left-to-right" evidence="18">
        <dbReference type="Rhea" id="RHEA:13290"/>
    </physiologicalReaction>
</comment>
<dbReference type="GO" id="GO:0046872">
    <property type="term" value="F:metal ion binding"/>
    <property type="evidence" value="ECO:0007669"/>
    <property type="project" value="UniProtKB-KW"/>
</dbReference>
<dbReference type="UniPathway" id="UPA00378"/>
<feature type="transmembrane region" description="Helical" evidence="19">
    <location>
        <begin position="174"/>
        <end position="195"/>
    </location>
</feature>
<feature type="transmembrane region" description="Helical" evidence="19">
    <location>
        <begin position="260"/>
        <end position="278"/>
    </location>
</feature>
<dbReference type="EMBL" id="JAACXV010013268">
    <property type="protein sequence ID" value="KAF7273851.1"/>
    <property type="molecule type" value="Genomic_DNA"/>
</dbReference>
<keyword evidence="11" id="KW-0256">Endoplasmic reticulum</keyword>
<organism evidence="20 21">
    <name type="scientific">Rhynchophorus ferrugineus</name>
    <name type="common">Red palm weevil</name>
    <name type="synonym">Curculio ferrugineus</name>
    <dbReference type="NCBI Taxonomy" id="354439"/>
    <lineage>
        <taxon>Eukaryota</taxon>
        <taxon>Metazoa</taxon>
        <taxon>Ecdysozoa</taxon>
        <taxon>Arthropoda</taxon>
        <taxon>Hexapoda</taxon>
        <taxon>Insecta</taxon>
        <taxon>Pterygota</taxon>
        <taxon>Neoptera</taxon>
        <taxon>Endopterygota</taxon>
        <taxon>Coleoptera</taxon>
        <taxon>Polyphaga</taxon>
        <taxon>Cucujiformia</taxon>
        <taxon>Curculionidae</taxon>
        <taxon>Dryophthorinae</taxon>
        <taxon>Rhynchophorus</taxon>
    </lineage>
</organism>
<dbReference type="CDD" id="cd06855">
    <property type="entry name" value="GT_GPT_euk"/>
    <property type="match status" value="1"/>
</dbReference>
<feature type="transmembrane region" description="Helical" evidence="19">
    <location>
        <begin position="382"/>
        <end position="409"/>
    </location>
</feature>
<evidence type="ECO:0000256" key="14">
    <source>
        <dbReference type="ARBA" id="ARBA00023136"/>
    </source>
</evidence>
<comment type="pathway">
    <text evidence="3">Protein modification; protein glycosylation.</text>
</comment>
<evidence type="ECO:0000256" key="5">
    <source>
        <dbReference type="ARBA" id="ARBA00013225"/>
    </source>
</evidence>
<evidence type="ECO:0000256" key="13">
    <source>
        <dbReference type="ARBA" id="ARBA00022989"/>
    </source>
</evidence>
<keyword evidence="12" id="KW-0460">Magnesium</keyword>
<comment type="caution">
    <text evidence="20">The sequence shown here is derived from an EMBL/GenBank/DDBJ whole genome shotgun (WGS) entry which is preliminary data.</text>
</comment>
<evidence type="ECO:0000256" key="16">
    <source>
        <dbReference type="ARBA" id="ARBA00033238"/>
    </source>
</evidence>
<dbReference type="AlphaFoldDB" id="A0A834M6M0"/>
<keyword evidence="9 19" id="KW-0812">Transmembrane</keyword>
<dbReference type="GO" id="GO:0005789">
    <property type="term" value="C:endoplasmic reticulum membrane"/>
    <property type="evidence" value="ECO:0007669"/>
    <property type="project" value="UniProtKB-SubCell"/>
</dbReference>
<dbReference type="PANTHER" id="PTHR10571">
    <property type="entry name" value="UDP-N-ACETYLGLUCOSAMINE--DOLICHYL-PHOSPHATE N-ACETYLGLUCOSAMINEPHOSPHOTRANSFERASE"/>
    <property type="match status" value="1"/>
</dbReference>
<feature type="transmembrane region" description="Helical" evidence="19">
    <location>
        <begin position="202"/>
        <end position="218"/>
    </location>
</feature>
<evidence type="ECO:0000256" key="8">
    <source>
        <dbReference type="ARBA" id="ARBA00022679"/>
    </source>
</evidence>
<dbReference type="Proteomes" id="UP000625711">
    <property type="component" value="Unassembled WGS sequence"/>
</dbReference>
<keyword evidence="13 19" id="KW-1133">Transmembrane helix</keyword>
<feature type="transmembrane region" description="Helical" evidence="19">
    <location>
        <begin position="230"/>
        <end position="248"/>
    </location>
</feature>
<keyword evidence="21" id="KW-1185">Reference proteome</keyword>
<feature type="transmembrane region" description="Helical" evidence="19">
    <location>
        <begin position="133"/>
        <end position="154"/>
    </location>
</feature>
<comment type="cofactor">
    <cofactor evidence="1">
        <name>Mg(2+)</name>
        <dbReference type="ChEBI" id="CHEBI:18420"/>
    </cofactor>
</comment>
<feature type="transmembrane region" description="Helical" evidence="19">
    <location>
        <begin position="67"/>
        <end position="87"/>
    </location>
</feature>
<accession>A0A834M6M0</accession>
<feature type="transmembrane region" description="Helical" evidence="19">
    <location>
        <begin position="16"/>
        <end position="38"/>
    </location>
</feature>
<keyword evidence="8" id="KW-0808">Transferase</keyword>
<dbReference type="EC" id="2.7.8.15" evidence="5"/>
<evidence type="ECO:0000256" key="3">
    <source>
        <dbReference type="ARBA" id="ARBA00004922"/>
    </source>
</evidence>
<evidence type="ECO:0000256" key="12">
    <source>
        <dbReference type="ARBA" id="ARBA00022842"/>
    </source>
</evidence>
<feature type="transmembrane region" description="Helical" evidence="19">
    <location>
        <begin position="102"/>
        <end position="121"/>
    </location>
</feature>
<dbReference type="InterPro" id="IPR033895">
    <property type="entry name" value="GPT"/>
</dbReference>
<protein>
    <recommendedName>
        <fullName evidence="6">UDP-N-acetylglucosamine--dolichyl-phosphate N-acetylglucosaminephosphotransferase</fullName>
        <ecNumber evidence="5">2.7.8.15</ecNumber>
    </recommendedName>
    <alternativeName>
        <fullName evidence="15">GlcNAc-1-P transferase</fullName>
    </alternativeName>
    <alternativeName>
        <fullName evidence="16">N-acetylglucosamine-1-phosphate transferase</fullName>
    </alternativeName>
</protein>
<comment type="subcellular location">
    <subcellularLocation>
        <location evidence="2">Endoplasmic reticulum membrane</location>
        <topology evidence="2">Multi-pass membrane protein</topology>
    </subcellularLocation>
</comment>
<evidence type="ECO:0000256" key="19">
    <source>
        <dbReference type="SAM" id="Phobius"/>
    </source>
</evidence>
<evidence type="ECO:0000256" key="2">
    <source>
        <dbReference type="ARBA" id="ARBA00004477"/>
    </source>
</evidence>
<dbReference type="GO" id="GO:0006488">
    <property type="term" value="P:dolichol-linked oligosaccharide biosynthetic process"/>
    <property type="evidence" value="ECO:0007669"/>
    <property type="project" value="InterPro"/>
</dbReference>
<dbReference type="PANTHER" id="PTHR10571:SF0">
    <property type="entry name" value="UDP-N-ACETYLGLUCOSAMINE--DOLICHYL-PHOSPHATE N-ACETYLGLUCOSAMINEPHOSPHOTRANSFERASE"/>
    <property type="match status" value="1"/>
</dbReference>
<evidence type="ECO:0000313" key="20">
    <source>
        <dbReference type="EMBL" id="KAF7273851.1"/>
    </source>
</evidence>
<evidence type="ECO:0000256" key="17">
    <source>
        <dbReference type="ARBA" id="ARBA00044717"/>
    </source>
</evidence>
<evidence type="ECO:0000256" key="4">
    <source>
        <dbReference type="ARBA" id="ARBA00009317"/>
    </source>
</evidence>
<dbReference type="InterPro" id="IPR000715">
    <property type="entry name" value="Glycosyl_transferase_4"/>
</dbReference>